<dbReference type="SMART" id="SM00369">
    <property type="entry name" value="LRR_TYP"/>
    <property type="match status" value="7"/>
</dbReference>
<dbReference type="SMR" id="A0A067EF56"/>
<dbReference type="InterPro" id="IPR013210">
    <property type="entry name" value="LRR_N_plant-typ"/>
</dbReference>
<dbReference type="Pfam" id="PF00069">
    <property type="entry name" value="Pkinase"/>
    <property type="match status" value="1"/>
</dbReference>
<dbReference type="PROSITE" id="PS50011">
    <property type="entry name" value="PROTEIN_KINASE_DOM"/>
    <property type="match status" value="1"/>
</dbReference>
<comment type="similarity">
    <text evidence="2">Belongs to the protein kinase superfamily. Ser/Thr protein kinase family.</text>
</comment>
<dbReference type="AlphaFoldDB" id="A0A067EF56"/>
<evidence type="ECO:0000256" key="6">
    <source>
        <dbReference type="ARBA" id="ARBA00022737"/>
    </source>
</evidence>
<dbReference type="InterPro" id="IPR051809">
    <property type="entry name" value="Plant_receptor-like_S/T_kinase"/>
</dbReference>
<protein>
    <recommendedName>
        <fullName evidence="10">Protein kinase domain-containing protein</fullName>
    </recommendedName>
</protein>
<dbReference type="GO" id="GO:0099402">
    <property type="term" value="P:plant organ development"/>
    <property type="evidence" value="ECO:0007669"/>
    <property type="project" value="UniProtKB-ARBA"/>
</dbReference>
<dbReference type="GO" id="GO:0009653">
    <property type="term" value="P:anatomical structure morphogenesis"/>
    <property type="evidence" value="ECO:0007669"/>
    <property type="project" value="UniProtKB-ARBA"/>
</dbReference>
<dbReference type="InterPro" id="IPR032675">
    <property type="entry name" value="LRR_dom_sf"/>
</dbReference>
<dbReference type="FunFam" id="3.80.10.10:FF:000400">
    <property type="entry name" value="Nuclear pore complex protein NUP107"/>
    <property type="match status" value="1"/>
</dbReference>
<dbReference type="InterPro" id="IPR011009">
    <property type="entry name" value="Kinase-like_dom_sf"/>
</dbReference>
<dbReference type="FunFam" id="3.80.10.10:FF:000095">
    <property type="entry name" value="LRR receptor-like serine/threonine-protein kinase GSO1"/>
    <property type="match status" value="1"/>
</dbReference>
<dbReference type="SUPFAM" id="SSF56112">
    <property type="entry name" value="Protein kinase-like (PK-like)"/>
    <property type="match status" value="1"/>
</dbReference>
<dbReference type="GO" id="GO:0004672">
    <property type="term" value="F:protein kinase activity"/>
    <property type="evidence" value="ECO:0007669"/>
    <property type="project" value="InterPro"/>
</dbReference>
<name>A0A067EF56_CITSI</name>
<dbReference type="Gene3D" id="3.80.10.10">
    <property type="entry name" value="Ribonuclease Inhibitor"/>
    <property type="match status" value="3"/>
</dbReference>
<keyword evidence="4 9" id="KW-0812">Transmembrane</keyword>
<dbReference type="PANTHER" id="PTHR27008:SF398">
    <property type="entry name" value="PROTEIN KINASE DOMAIN-CONTAINING PROTEIN"/>
    <property type="match status" value="1"/>
</dbReference>
<dbReference type="GO" id="GO:0016020">
    <property type="term" value="C:membrane"/>
    <property type="evidence" value="ECO:0007669"/>
    <property type="project" value="UniProtKB-SubCell"/>
</dbReference>
<dbReference type="PANTHER" id="PTHR27008">
    <property type="entry name" value="OS04G0122200 PROTEIN"/>
    <property type="match status" value="1"/>
</dbReference>
<organism evidence="11 12">
    <name type="scientific">Citrus sinensis</name>
    <name type="common">Sweet orange</name>
    <name type="synonym">Citrus aurantium var. sinensis</name>
    <dbReference type="NCBI Taxonomy" id="2711"/>
    <lineage>
        <taxon>Eukaryota</taxon>
        <taxon>Viridiplantae</taxon>
        <taxon>Streptophyta</taxon>
        <taxon>Embryophyta</taxon>
        <taxon>Tracheophyta</taxon>
        <taxon>Spermatophyta</taxon>
        <taxon>Magnoliopsida</taxon>
        <taxon>eudicotyledons</taxon>
        <taxon>Gunneridae</taxon>
        <taxon>Pentapetalae</taxon>
        <taxon>rosids</taxon>
        <taxon>malvids</taxon>
        <taxon>Sapindales</taxon>
        <taxon>Rutaceae</taxon>
        <taxon>Aurantioideae</taxon>
        <taxon>Citrus</taxon>
    </lineage>
</organism>
<dbReference type="STRING" id="2711.A0A067EF56"/>
<dbReference type="InterPro" id="IPR000719">
    <property type="entry name" value="Prot_kinase_dom"/>
</dbReference>
<proteinExistence type="inferred from homology"/>
<feature type="transmembrane region" description="Helical" evidence="9">
    <location>
        <begin position="569"/>
        <end position="590"/>
    </location>
</feature>
<evidence type="ECO:0000313" key="12">
    <source>
        <dbReference type="Proteomes" id="UP000027120"/>
    </source>
</evidence>
<dbReference type="InterPro" id="IPR008271">
    <property type="entry name" value="Ser/Thr_kinase_AS"/>
</dbReference>
<dbReference type="Gene3D" id="3.30.200.20">
    <property type="entry name" value="Phosphorylase Kinase, domain 1"/>
    <property type="match status" value="1"/>
</dbReference>
<keyword evidence="5" id="KW-0732">Signal</keyword>
<feature type="domain" description="Protein kinase" evidence="10">
    <location>
        <begin position="519"/>
        <end position="823"/>
    </location>
</feature>
<feature type="non-terminal residue" evidence="11">
    <location>
        <position position="823"/>
    </location>
</feature>
<dbReference type="SUPFAM" id="SSF52058">
    <property type="entry name" value="L domain-like"/>
    <property type="match status" value="2"/>
</dbReference>
<evidence type="ECO:0000256" key="5">
    <source>
        <dbReference type="ARBA" id="ARBA00022729"/>
    </source>
</evidence>
<evidence type="ECO:0000256" key="8">
    <source>
        <dbReference type="ARBA" id="ARBA00023136"/>
    </source>
</evidence>
<dbReference type="GO" id="GO:0005524">
    <property type="term" value="F:ATP binding"/>
    <property type="evidence" value="ECO:0007669"/>
    <property type="project" value="InterPro"/>
</dbReference>
<dbReference type="InterPro" id="IPR003591">
    <property type="entry name" value="Leu-rich_rpt_typical-subtyp"/>
</dbReference>
<reference evidence="11 12" key="1">
    <citation type="submission" date="2014-04" db="EMBL/GenBank/DDBJ databases">
        <authorList>
            <consortium name="International Citrus Genome Consortium"/>
            <person name="Gmitter F."/>
            <person name="Chen C."/>
            <person name="Farmerie W."/>
            <person name="Harkins T."/>
            <person name="Desany B."/>
            <person name="Mohiuddin M."/>
            <person name="Kodira C."/>
            <person name="Borodovsky M."/>
            <person name="Lomsadze A."/>
            <person name="Burns P."/>
            <person name="Jenkins J."/>
            <person name="Prochnik S."/>
            <person name="Shu S."/>
            <person name="Chapman J."/>
            <person name="Pitluck S."/>
            <person name="Schmutz J."/>
            <person name="Rokhsar D."/>
        </authorList>
    </citation>
    <scope>NUCLEOTIDE SEQUENCE</scope>
</reference>
<evidence type="ECO:0000259" key="10">
    <source>
        <dbReference type="PROSITE" id="PS50011"/>
    </source>
</evidence>
<dbReference type="EMBL" id="KK785098">
    <property type="protein sequence ID" value="KDO49847.1"/>
    <property type="molecule type" value="Genomic_DNA"/>
</dbReference>
<keyword evidence="8 9" id="KW-0472">Membrane</keyword>
<dbReference type="Pfam" id="PF08263">
    <property type="entry name" value="LRRNT_2"/>
    <property type="match status" value="1"/>
</dbReference>
<gene>
    <name evidence="11" type="ORF">CISIN_1g045449mg</name>
</gene>
<evidence type="ECO:0000256" key="9">
    <source>
        <dbReference type="SAM" id="Phobius"/>
    </source>
</evidence>
<dbReference type="PROSITE" id="PS51450">
    <property type="entry name" value="LRR"/>
    <property type="match status" value="1"/>
</dbReference>
<dbReference type="FunFam" id="3.80.10.10:FF:000383">
    <property type="entry name" value="Leucine-rich repeat receptor protein kinase EMS1"/>
    <property type="match status" value="1"/>
</dbReference>
<dbReference type="SMART" id="SM00220">
    <property type="entry name" value="S_TKc"/>
    <property type="match status" value="1"/>
</dbReference>
<evidence type="ECO:0000256" key="7">
    <source>
        <dbReference type="ARBA" id="ARBA00022989"/>
    </source>
</evidence>
<keyword evidence="3" id="KW-0433">Leucine-rich repeat</keyword>
<comment type="subcellular location">
    <subcellularLocation>
        <location evidence="1">Membrane</location>
        <topology evidence="1">Single-pass membrane protein</topology>
    </subcellularLocation>
</comment>
<evidence type="ECO:0000256" key="4">
    <source>
        <dbReference type="ARBA" id="ARBA00022692"/>
    </source>
</evidence>
<keyword evidence="6" id="KW-0677">Repeat</keyword>
<keyword evidence="12" id="KW-1185">Reference proteome</keyword>
<dbReference type="InterPro" id="IPR001611">
    <property type="entry name" value="Leu-rich_rpt"/>
</dbReference>
<dbReference type="Gene3D" id="1.10.510.10">
    <property type="entry name" value="Transferase(Phosphotransferase) domain 1"/>
    <property type="match status" value="1"/>
</dbReference>
<evidence type="ECO:0000313" key="11">
    <source>
        <dbReference type="EMBL" id="KDO49847.1"/>
    </source>
</evidence>
<evidence type="ECO:0000256" key="1">
    <source>
        <dbReference type="ARBA" id="ARBA00004167"/>
    </source>
</evidence>
<sequence>MLLKSIISQHQQALLALKAHISYDHTNLFARNWTSSTSVCIWIGITCDVNSHRVIGLNISSFNLQGTITPQLGNLSSLQTLDLSHNKLSGNIPSSIFNMHTLKLLDFSDNQLFGSLSSFIFNMSSMTTIDLSINRLSGELPANICKIPSTLSKCKQLEELNLGFNNLSGAIPKEIGNLTKLKEIISTITNSTVCEIPREIGNLPYLARLALATNNLVGVVPVTIFNMSALKEISLLNNSLSGSLPSRIDLSLPNVETLNLGINSFSGTIPSSITNSSKLSDLELGENLFSGFIPNTIGNLRNLEFGNIADNYLTSSTPELSFLSSLTNCKKLKVLIVTGNPLDGILPKSIGNFSLSLETILMANCSISGNIPQVVGNLSNLLVLELGGNNLTGPIPVTFSQLQTLQAFDLTRNKLAGPITDELCHLARLHSLVLQGNKFSGSIPSCLGNLTSVRVLYLGLNIFTSVLSSTIWNLKDILFIDVSSNFLDGPLSLDIGNLKVVIGLDFSRNNLSGDIPITIGEGEIPRGGPFANLTAKSFMGNELLCGLPDLQVSPCKPNKPNTHKKSRKMLLLVIVLPLSTALIVVVTLTLKWKLIKCWKSRTGPSNDGINSPQAIRRFSYHELLRATDRFSENNLIGIGNGMEVAVKVFHQQYERALKSFEDECEVRKRIRHRNLVKIISSSLEYLHFGHSIPIIHCDLKPSNVLLDEDMVAHISDFGIAKLLSGEDQLSKQTQTLATIGYMAPEYGTKGRVSTRGDVCSFGIISGGKETRSMTVGETCTPVRESKYEVHPATTTIMEHPLPRVGEVMDVDRGKARIQGKPIK</sequence>
<dbReference type="Pfam" id="PF00560">
    <property type="entry name" value="LRR_1"/>
    <property type="match status" value="5"/>
</dbReference>
<evidence type="ECO:0000256" key="3">
    <source>
        <dbReference type="ARBA" id="ARBA00022614"/>
    </source>
</evidence>
<accession>A0A067EF56</accession>
<dbReference type="PROSITE" id="PS00108">
    <property type="entry name" value="PROTEIN_KINASE_ST"/>
    <property type="match status" value="1"/>
</dbReference>
<evidence type="ECO:0000256" key="2">
    <source>
        <dbReference type="ARBA" id="ARBA00008684"/>
    </source>
</evidence>
<keyword evidence="7 9" id="KW-1133">Transmembrane helix</keyword>
<dbReference type="Proteomes" id="UP000027120">
    <property type="component" value="Unassembled WGS sequence"/>
</dbReference>